<dbReference type="EMBL" id="JAACXV010013539">
    <property type="protein sequence ID" value="KAF7273197.1"/>
    <property type="molecule type" value="Genomic_DNA"/>
</dbReference>
<dbReference type="InterPro" id="IPR001680">
    <property type="entry name" value="WD40_rpt"/>
</dbReference>
<comment type="similarity">
    <text evidence="3">Belongs to the WD repeat PLAP family.</text>
</comment>
<dbReference type="InterPro" id="IPR036322">
    <property type="entry name" value="WD40_repeat_dom_sf"/>
</dbReference>
<name>A0A834I271_RHYFE</name>
<dbReference type="Gene3D" id="1.25.10.10">
    <property type="entry name" value="Leucine-rich Repeat Variant"/>
    <property type="match status" value="1"/>
</dbReference>
<feature type="repeat" description="WD" evidence="8">
    <location>
        <begin position="147"/>
        <end position="178"/>
    </location>
</feature>
<dbReference type="PANTHER" id="PTHR19849:SF0">
    <property type="entry name" value="PHOSPHOLIPASE A-2-ACTIVATING PROTEIN"/>
    <property type="match status" value="1"/>
</dbReference>
<dbReference type="PANTHER" id="PTHR19849">
    <property type="entry name" value="PHOSPHOLIPASE A-2-ACTIVATING PROTEIN"/>
    <property type="match status" value="1"/>
</dbReference>
<keyword evidence="4" id="KW-0963">Cytoplasm</keyword>
<evidence type="ECO:0000313" key="11">
    <source>
        <dbReference type="EMBL" id="KAF7273197.1"/>
    </source>
</evidence>
<evidence type="ECO:0000313" key="12">
    <source>
        <dbReference type="Proteomes" id="UP000625711"/>
    </source>
</evidence>
<sequence>MSKKEYKLSKTLYGHSLDVRSVTVTSKNDIISGSRDKTAKFWKYNSLQDNYEEVMSYKDQKNFVGAVLYIEPTEEYPDGLVVTGGNDNVILVYKPSEPFATFTIKQHTNTVSCLSKGNENNYFLSGSWDNSAKYHNLTGRPTCLVTFSGHSAAIWSVIQLKDNKIVTASADKTIIIWSNNGDKFQTLTGHTDCVRALVDIPELSVFASAANDASIKIWKYTGDNIQTLYGHTNYIYSIANDKSVGPDCLISSDEDRTVRVWENGINTDTISLPAQSIWSVACLSNGDIVTGSSDGIIRIFTRDESRVANEQALTKFAEEVNNLKQQNMQEIGGVKVSDLPGKEALYDPGKKSGQMKMIREDGKVVAYTWVMNGDASHWEKVGDVMGGTDKDSSGKTVYEGKPYDFVFSVDVEDGKPPIKLPYNKGDDVYQAAHAFLTKNFLPAEYLEQVVDFILKNSKEQYVPPTNNEYQDPFTGGSRYTPSYQSNAGQMGMNVDPFTGGSSYSTNSTKPVVNNAPLSRGGNADPFTGASSYTTTSQMAAAATYFPISSYKTFDTGDPNVVLNKLKEFNGKAASSNQIGEAELASVIEICSGPPSNATVFDLVFKLLDWPDDLVFPVLDIIRLSVRHAINNKVIAEVNNGVIMTKLLYYIGEGHRVANNTILAFRILSNLCLHETGENIVFNNRFDLMENITSLGTLNKNGQIALATVLLNMTILSLRKLDELGCSVLAQVLPDVATKLTDPESQFRVYVALGTLMKQCNSHKAELVQKINENSNFLTTLQLHSLSGGNELEIKRTNCVKQLQALLF</sequence>
<dbReference type="Gene3D" id="2.130.10.10">
    <property type="entry name" value="YVTN repeat-like/Quinoprotein amine dehydrogenase"/>
    <property type="match status" value="1"/>
</dbReference>
<dbReference type="GO" id="GO:0005634">
    <property type="term" value="C:nucleus"/>
    <property type="evidence" value="ECO:0007669"/>
    <property type="project" value="UniProtKB-SubCell"/>
</dbReference>
<proteinExistence type="inferred from homology"/>
<dbReference type="PROSITE" id="PS51394">
    <property type="entry name" value="PFU"/>
    <property type="match status" value="1"/>
</dbReference>
<evidence type="ECO:0000256" key="2">
    <source>
        <dbReference type="ARBA" id="ARBA00004496"/>
    </source>
</evidence>
<dbReference type="Gene3D" id="3.10.20.870">
    <property type="entry name" value="PFU (PLAA family ubiquitin binding), C-terminal domain"/>
    <property type="match status" value="1"/>
</dbReference>
<dbReference type="GO" id="GO:0043161">
    <property type="term" value="P:proteasome-mediated ubiquitin-dependent protein catabolic process"/>
    <property type="evidence" value="ECO:0007669"/>
    <property type="project" value="TreeGrafter"/>
</dbReference>
<keyword evidence="12" id="KW-1185">Reference proteome</keyword>
<feature type="repeat" description="WD" evidence="8">
    <location>
        <begin position="12"/>
        <end position="52"/>
    </location>
</feature>
<feature type="repeat" description="WD" evidence="8">
    <location>
        <begin position="187"/>
        <end position="219"/>
    </location>
</feature>
<dbReference type="Proteomes" id="UP000625711">
    <property type="component" value="Unassembled WGS sequence"/>
</dbReference>
<dbReference type="InterPro" id="IPR015155">
    <property type="entry name" value="PFU"/>
</dbReference>
<evidence type="ECO:0000259" key="10">
    <source>
        <dbReference type="PROSITE" id="PS51396"/>
    </source>
</evidence>
<comment type="subcellular location">
    <subcellularLocation>
        <location evidence="2">Cytoplasm</location>
    </subcellularLocation>
    <subcellularLocation>
        <location evidence="1">Nucleus</location>
    </subcellularLocation>
</comment>
<dbReference type="InterPro" id="IPR015943">
    <property type="entry name" value="WD40/YVTN_repeat-like_dom_sf"/>
</dbReference>
<keyword evidence="5 8" id="KW-0853">WD repeat</keyword>
<dbReference type="PROSITE" id="PS50294">
    <property type="entry name" value="WD_REPEATS_REGION"/>
    <property type="match status" value="2"/>
</dbReference>
<dbReference type="GO" id="GO:0010992">
    <property type="term" value="P:ubiquitin recycling"/>
    <property type="evidence" value="ECO:0007669"/>
    <property type="project" value="TreeGrafter"/>
</dbReference>
<evidence type="ECO:0000259" key="9">
    <source>
        <dbReference type="PROSITE" id="PS51394"/>
    </source>
</evidence>
<dbReference type="SUPFAM" id="SSF50978">
    <property type="entry name" value="WD40 repeat-like"/>
    <property type="match status" value="1"/>
</dbReference>
<evidence type="ECO:0000256" key="8">
    <source>
        <dbReference type="PROSITE-ProRule" id="PRU00221"/>
    </source>
</evidence>
<feature type="domain" description="PUL" evidence="10">
    <location>
        <begin position="543"/>
        <end position="805"/>
    </location>
</feature>
<dbReference type="InterPro" id="IPR011989">
    <property type="entry name" value="ARM-like"/>
</dbReference>
<protein>
    <recommendedName>
        <fullName evidence="13">Phospholipase A-2-activating protein</fullName>
    </recommendedName>
</protein>
<dbReference type="InterPro" id="IPR038122">
    <property type="entry name" value="PFU_sf"/>
</dbReference>
<dbReference type="Pfam" id="PF08324">
    <property type="entry name" value="PUL"/>
    <property type="match status" value="1"/>
</dbReference>
<keyword evidence="6" id="KW-0677">Repeat</keyword>
<dbReference type="GO" id="GO:0043130">
    <property type="term" value="F:ubiquitin binding"/>
    <property type="evidence" value="ECO:0007669"/>
    <property type="project" value="TreeGrafter"/>
</dbReference>
<dbReference type="OrthoDB" id="10265988at2759"/>
<dbReference type="PROSITE" id="PS50082">
    <property type="entry name" value="WD_REPEATS_2"/>
    <property type="match status" value="4"/>
</dbReference>
<comment type="caution">
    <text evidence="11">The sequence shown here is derived from an EMBL/GenBank/DDBJ whole genome shotgun (WGS) entry which is preliminary data.</text>
</comment>
<dbReference type="Pfam" id="PF09070">
    <property type="entry name" value="PFU"/>
    <property type="match status" value="1"/>
</dbReference>
<dbReference type="PROSITE" id="PS51396">
    <property type="entry name" value="PUL"/>
    <property type="match status" value="1"/>
</dbReference>
<feature type="domain" description="PFU" evidence="9">
    <location>
        <begin position="370"/>
        <end position="467"/>
    </location>
</feature>
<evidence type="ECO:0000256" key="1">
    <source>
        <dbReference type="ARBA" id="ARBA00004123"/>
    </source>
</evidence>
<evidence type="ECO:0000256" key="3">
    <source>
        <dbReference type="ARBA" id="ARBA00008495"/>
    </source>
</evidence>
<dbReference type="SMART" id="SM00320">
    <property type="entry name" value="WD40"/>
    <property type="match status" value="7"/>
</dbReference>
<dbReference type="FunFam" id="2.130.10.10:FF:000175">
    <property type="entry name" value="Phospholipase A-2-activating protein"/>
    <property type="match status" value="1"/>
</dbReference>
<evidence type="ECO:0008006" key="13">
    <source>
        <dbReference type="Google" id="ProtNLM"/>
    </source>
</evidence>
<keyword evidence="7" id="KW-0539">Nucleus</keyword>
<dbReference type="AlphaFoldDB" id="A0A834I271"/>
<dbReference type="GO" id="GO:0005737">
    <property type="term" value="C:cytoplasm"/>
    <property type="evidence" value="ECO:0007669"/>
    <property type="project" value="UniProtKB-SubCell"/>
</dbReference>
<accession>A0A834I271</accession>
<reference evidence="11" key="1">
    <citation type="submission" date="2020-08" db="EMBL/GenBank/DDBJ databases">
        <title>Genome sequencing and assembly of the red palm weevil Rhynchophorus ferrugineus.</title>
        <authorList>
            <person name="Dias G.B."/>
            <person name="Bergman C.M."/>
            <person name="Manee M."/>
        </authorList>
    </citation>
    <scope>NUCLEOTIDE SEQUENCE</scope>
    <source>
        <strain evidence="11">AA-2017</strain>
        <tissue evidence="11">Whole larva</tissue>
    </source>
</reference>
<evidence type="ECO:0000256" key="4">
    <source>
        <dbReference type="ARBA" id="ARBA00022490"/>
    </source>
</evidence>
<dbReference type="Pfam" id="PF00400">
    <property type="entry name" value="WD40"/>
    <property type="match status" value="6"/>
</dbReference>
<gene>
    <name evidence="11" type="ORF">GWI33_014088</name>
</gene>
<dbReference type="InterPro" id="IPR013535">
    <property type="entry name" value="PUL_dom"/>
</dbReference>
<feature type="repeat" description="WD" evidence="8">
    <location>
        <begin position="228"/>
        <end position="262"/>
    </location>
</feature>
<organism evidence="11 12">
    <name type="scientific">Rhynchophorus ferrugineus</name>
    <name type="common">Red palm weevil</name>
    <name type="synonym">Curculio ferrugineus</name>
    <dbReference type="NCBI Taxonomy" id="354439"/>
    <lineage>
        <taxon>Eukaryota</taxon>
        <taxon>Metazoa</taxon>
        <taxon>Ecdysozoa</taxon>
        <taxon>Arthropoda</taxon>
        <taxon>Hexapoda</taxon>
        <taxon>Insecta</taxon>
        <taxon>Pterygota</taxon>
        <taxon>Neoptera</taxon>
        <taxon>Endopterygota</taxon>
        <taxon>Coleoptera</taxon>
        <taxon>Polyphaga</taxon>
        <taxon>Cucujiformia</taxon>
        <taxon>Curculionidae</taxon>
        <taxon>Dryophthorinae</taxon>
        <taxon>Rhynchophorus</taxon>
    </lineage>
</organism>
<evidence type="ECO:0000256" key="5">
    <source>
        <dbReference type="ARBA" id="ARBA00022574"/>
    </source>
</evidence>
<evidence type="ECO:0000256" key="7">
    <source>
        <dbReference type="ARBA" id="ARBA00023242"/>
    </source>
</evidence>
<evidence type="ECO:0000256" key="6">
    <source>
        <dbReference type="ARBA" id="ARBA00022737"/>
    </source>
</evidence>
<dbReference type="CDD" id="cd00200">
    <property type="entry name" value="WD40"/>
    <property type="match status" value="1"/>
</dbReference>